<name>A0A218X6A5_PUNGR</name>
<organism evidence="2 3">
    <name type="scientific">Punica granatum</name>
    <name type="common">Pomegranate</name>
    <dbReference type="NCBI Taxonomy" id="22663"/>
    <lineage>
        <taxon>Eukaryota</taxon>
        <taxon>Viridiplantae</taxon>
        <taxon>Streptophyta</taxon>
        <taxon>Embryophyta</taxon>
        <taxon>Tracheophyta</taxon>
        <taxon>Spermatophyta</taxon>
        <taxon>Magnoliopsida</taxon>
        <taxon>eudicotyledons</taxon>
        <taxon>Gunneridae</taxon>
        <taxon>Pentapetalae</taxon>
        <taxon>rosids</taxon>
        <taxon>malvids</taxon>
        <taxon>Myrtales</taxon>
        <taxon>Lythraceae</taxon>
        <taxon>Punica</taxon>
    </lineage>
</organism>
<dbReference type="Proteomes" id="UP000197138">
    <property type="component" value="Unassembled WGS sequence"/>
</dbReference>
<evidence type="ECO:0000313" key="2">
    <source>
        <dbReference type="EMBL" id="OWM80226.1"/>
    </source>
</evidence>
<accession>A0A218X6A5</accession>
<reference evidence="3" key="1">
    <citation type="journal article" date="2017" name="Plant J.">
        <title>The pomegranate (Punica granatum L.) genome and the genomics of punicalagin biosynthesis.</title>
        <authorList>
            <person name="Qin G."/>
            <person name="Xu C."/>
            <person name="Ming R."/>
            <person name="Tang H."/>
            <person name="Guyot R."/>
            <person name="Kramer E.M."/>
            <person name="Hu Y."/>
            <person name="Yi X."/>
            <person name="Qi Y."/>
            <person name="Xu X."/>
            <person name="Gao Z."/>
            <person name="Pan H."/>
            <person name="Jian J."/>
            <person name="Tian Y."/>
            <person name="Yue Z."/>
            <person name="Xu Y."/>
        </authorList>
    </citation>
    <scope>NUCLEOTIDE SEQUENCE [LARGE SCALE GENOMIC DNA]</scope>
    <source>
        <strain evidence="3">cv. Dabenzi</strain>
    </source>
</reference>
<sequence length="87" mass="9120">MPPEGMAESPFAPHGRTGSSFALKLVAPSTLLSLTVTMICIHDGKAQDLGVRDPKGSDVSRETHGRPPCKGAEGFLDPSEALELFAS</sequence>
<protein>
    <submittedName>
        <fullName evidence="2">Uncharacterized protein</fullName>
    </submittedName>
</protein>
<evidence type="ECO:0000256" key="1">
    <source>
        <dbReference type="SAM" id="MobiDB-lite"/>
    </source>
</evidence>
<comment type="caution">
    <text evidence="2">The sequence shown here is derived from an EMBL/GenBank/DDBJ whole genome shotgun (WGS) entry which is preliminary data.</text>
</comment>
<feature type="compositionally biased region" description="Basic and acidic residues" evidence="1">
    <location>
        <begin position="47"/>
        <end position="65"/>
    </location>
</feature>
<gene>
    <name evidence="2" type="ORF">CDL15_Pgr012357</name>
</gene>
<proteinExistence type="predicted"/>
<dbReference type="EMBL" id="MTKT01002254">
    <property type="protein sequence ID" value="OWM80226.1"/>
    <property type="molecule type" value="Genomic_DNA"/>
</dbReference>
<dbReference type="AlphaFoldDB" id="A0A218X6A5"/>
<evidence type="ECO:0000313" key="3">
    <source>
        <dbReference type="Proteomes" id="UP000197138"/>
    </source>
</evidence>
<feature type="region of interest" description="Disordered" evidence="1">
    <location>
        <begin position="47"/>
        <end position="75"/>
    </location>
</feature>